<dbReference type="Gene3D" id="2.60.40.60">
    <property type="entry name" value="Cadherins"/>
    <property type="match status" value="2"/>
</dbReference>
<feature type="non-terminal residue" evidence="8">
    <location>
        <position position="1"/>
    </location>
</feature>
<dbReference type="Proteomes" id="UP000886611">
    <property type="component" value="Unassembled WGS sequence"/>
</dbReference>
<evidence type="ECO:0000256" key="6">
    <source>
        <dbReference type="ARBA" id="ARBA00022989"/>
    </source>
</evidence>
<dbReference type="PANTHER" id="PTHR24026:SF126">
    <property type="entry name" value="PROTOCADHERIN FAT 4"/>
    <property type="match status" value="1"/>
</dbReference>
<dbReference type="AlphaFoldDB" id="A0A8X7XB69"/>
<dbReference type="EMBL" id="JAATIS010002524">
    <property type="protein sequence ID" value="KAG2464917.1"/>
    <property type="molecule type" value="Genomic_DNA"/>
</dbReference>
<evidence type="ECO:0000256" key="3">
    <source>
        <dbReference type="ARBA" id="ARBA00022676"/>
    </source>
</evidence>
<reference evidence="8 9" key="1">
    <citation type="journal article" date="2021" name="Cell">
        <title>Tracing the genetic footprints of vertebrate landing in non-teleost ray-finned fishes.</title>
        <authorList>
            <person name="Bi X."/>
            <person name="Wang K."/>
            <person name="Yang L."/>
            <person name="Pan H."/>
            <person name="Jiang H."/>
            <person name="Wei Q."/>
            <person name="Fang M."/>
            <person name="Yu H."/>
            <person name="Zhu C."/>
            <person name="Cai Y."/>
            <person name="He Y."/>
            <person name="Gan X."/>
            <person name="Zeng H."/>
            <person name="Yu D."/>
            <person name="Zhu Y."/>
            <person name="Jiang H."/>
            <person name="Qiu Q."/>
            <person name="Yang H."/>
            <person name="Zhang Y.E."/>
            <person name="Wang W."/>
            <person name="Zhu M."/>
            <person name="He S."/>
            <person name="Zhang G."/>
        </authorList>
    </citation>
    <scope>NUCLEOTIDE SEQUENCE [LARGE SCALE GENOMIC DNA]</scope>
    <source>
        <strain evidence="8">Bchr_013</strain>
    </source>
</reference>
<dbReference type="PANTHER" id="PTHR24026">
    <property type="entry name" value="FAT ATYPICAL CADHERIN-RELATED"/>
    <property type="match status" value="1"/>
</dbReference>
<keyword evidence="3 8" id="KW-0328">Glycosyltransferase</keyword>
<keyword evidence="4" id="KW-0808">Transferase</keyword>
<evidence type="ECO:0000256" key="5">
    <source>
        <dbReference type="ARBA" id="ARBA00022692"/>
    </source>
</evidence>
<dbReference type="SUPFAM" id="SSF49313">
    <property type="entry name" value="Cadherin-like"/>
    <property type="match status" value="2"/>
</dbReference>
<organism evidence="8 9">
    <name type="scientific">Polypterus senegalus</name>
    <name type="common">Senegal bichir</name>
    <dbReference type="NCBI Taxonomy" id="55291"/>
    <lineage>
        <taxon>Eukaryota</taxon>
        <taxon>Metazoa</taxon>
        <taxon>Chordata</taxon>
        <taxon>Craniata</taxon>
        <taxon>Vertebrata</taxon>
        <taxon>Euteleostomi</taxon>
        <taxon>Actinopterygii</taxon>
        <taxon>Polypteriformes</taxon>
        <taxon>Polypteridae</taxon>
        <taxon>Polypterus</taxon>
    </lineage>
</organism>
<gene>
    <name evidence="8" type="primary">Dpy19l4</name>
    <name evidence="8" type="ORF">GTO96_0009587</name>
</gene>
<proteinExistence type="inferred from homology"/>
<dbReference type="InterPro" id="IPR018732">
    <property type="entry name" value="Dpy-19/Dpy-19-like"/>
</dbReference>
<dbReference type="GO" id="GO:0005509">
    <property type="term" value="F:calcium ion binding"/>
    <property type="evidence" value="ECO:0007669"/>
    <property type="project" value="InterPro"/>
</dbReference>
<keyword evidence="7" id="KW-0472">Membrane</keyword>
<dbReference type="GO" id="GO:0005886">
    <property type="term" value="C:plasma membrane"/>
    <property type="evidence" value="ECO:0007669"/>
    <property type="project" value="UniProtKB-SubCell"/>
</dbReference>
<feature type="non-terminal residue" evidence="8">
    <location>
        <position position="589"/>
    </location>
</feature>
<dbReference type="InterPro" id="IPR015919">
    <property type="entry name" value="Cadherin-like_sf"/>
</dbReference>
<dbReference type="Pfam" id="PF10034">
    <property type="entry name" value="Dpy19"/>
    <property type="match status" value="1"/>
</dbReference>
<evidence type="ECO:0000313" key="8">
    <source>
        <dbReference type="EMBL" id="KAG2464917.1"/>
    </source>
</evidence>
<comment type="similarity">
    <text evidence="2">Belongs to the dpy-19 family.</text>
</comment>
<evidence type="ECO:0000256" key="4">
    <source>
        <dbReference type="ARBA" id="ARBA00022679"/>
    </source>
</evidence>
<evidence type="ECO:0000313" key="9">
    <source>
        <dbReference type="Proteomes" id="UP000886611"/>
    </source>
</evidence>
<dbReference type="FunFam" id="2.60.40.60:FF:000299">
    <property type="entry name" value="Predicted protein"/>
    <property type="match status" value="1"/>
</dbReference>
<accession>A0A8X7XB69</accession>
<name>A0A8X7XB69_POLSE</name>
<evidence type="ECO:0000256" key="7">
    <source>
        <dbReference type="ARBA" id="ARBA00023136"/>
    </source>
</evidence>
<dbReference type="GO" id="GO:0007155">
    <property type="term" value="P:cell adhesion"/>
    <property type="evidence" value="ECO:0007669"/>
    <property type="project" value="UniProtKB-KW"/>
</dbReference>
<comment type="caution">
    <text evidence="8">The sequence shown here is derived from an EMBL/GenBank/DDBJ whole genome shotgun (WGS) entry which is preliminary data.</text>
</comment>
<sequence length="589" mass="65393">MRKEIQKYLWSDKNLNSLSDLEVLANYVGERTEALPGQELCKGLLKNQQSSQSRKVVDNVCWEIYQIYAMRSAEDVYKILTSYKVDYVIIEEAVCSEMGTARGCRVKDLLDFANGHTVIEMILQLSFDVCLMSGISRIIAVSEHSVILCLSLFAFVKSALGENVLYGYVEESSPPESEVVGAFAPVRGVCPGVPLESALTLDLEGDAAPYFSLLYDEERGKIFLKTAKPLYRKPQSAYTVNARVTSKTCNQTLLVNVRVLSKYARTPLFIADRLTIEVDELLPIGSELARLQAHAGQNATLVYYASPENPLLFVVPKTGQIILVGSLLDSKYINLTVFAKCTGHHELRSDPALIQIHVEKYNSSERIPNKRSSRMVIDDVFYTVNISGDAKIGDLIFTVPGLEFASMTFEVNSEDDFPVHIEIDTGRIYLAKTLKGSSEVVVKVHDLQGKKWHFCHLSLIVPELSNLEWTMYPFPYLAAVSLNATKGTAIYHLSVRHRGNGGFTSTMEYFLIEGGSGLFEVDRVTGEIRTTGKTLVLHTEHILTVQAVEELGRQSLHASVSILVGSRPPQFTNSSYTVFISENTASGKV</sequence>
<keyword evidence="5" id="KW-0812">Transmembrane</keyword>
<keyword evidence="9" id="KW-1185">Reference proteome</keyword>
<dbReference type="GO" id="GO:0016757">
    <property type="term" value="F:glycosyltransferase activity"/>
    <property type="evidence" value="ECO:0007669"/>
    <property type="project" value="UniProtKB-KW"/>
</dbReference>
<keyword evidence="6" id="KW-1133">Transmembrane helix</keyword>
<protein>
    <submittedName>
        <fullName evidence="8">D19L4 mannosyltransferase</fullName>
    </submittedName>
</protein>
<evidence type="ECO:0000256" key="1">
    <source>
        <dbReference type="ARBA" id="ARBA00004141"/>
    </source>
</evidence>
<comment type="subcellular location">
    <subcellularLocation>
        <location evidence="1">Membrane</location>
        <topology evidence="1">Multi-pass membrane protein</topology>
    </subcellularLocation>
</comment>
<dbReference type="CDD" id="cd11304">
    <property type="entry name" value="Cadherin_repeat"/>
    <property type="match status" value="1"/>
</dbReference>
<evidence type="ECO:0000256" key="2">
    <source>
        <dbReference type="ARBA" id="ARBA00008744"/>
    </source>
</evidence>